<dbReference type="Proteomes" id="UP000813463">
    <property type="component" value="Chromosome 5"/>
</dbReference>
<proteinExistence type="predicted"/>
<evidence type="ECO:0000313" key="1">
    <source>
        <dbReference type="Proteomes" id="UP000813463"/>
    </source>
</evidence>
<dbReference type="RefSeq" id="XP_056685739.1">
    <property type="nucleotide sequence ID" value="XM_056829761.1"/>
</dbReference>
<dbReference type="InterPro" id="IPR036691">
    <property type="entry name" value="Endo/exonu/phosph_ase_sf"/>
</dbReference>
<evidence type="ECO:0000313" key="2">
    <source>
        <dbReference type="RefSeq" id="XP_056685739.1"/>
    </source>
</evidence>
<evidence type="ECO:0008006" key="3">
    <source>
        <dbReference type="Google" id="ProtNLM"/>
    </source>
</evidence>
<name>A0ABM3QQX1_SPIOL</name>
<sequence>MSMSSKAKKVRISVGANIIAYGNKQLAATVVEMEENSLALLLCRSLGLAAGPTQPPNHVERLAKGCNPSFVCGTNSIGSKGGLVVLGWCPFEVFCVFSLQNVVLCKIKISFGNEWEVMFVYGAPLVEDRVQVWDQNLFLLTLYPTCLVIGDFNQVANYSDKLGGSSMIRGWDEFIRWRLASSLIEVPFSGSPFTWTNKREDQDLILERLDRAYMTTDWFLKFHDSRVINHPILVSDHAAIVFETDYLVFKKNRPYQIENWCLSFSEVSKIVEEVWNLSIAGNKVSDLNTGNTYISQVADARSSANLQFQYWSQRMKEMWIAKGDCPSKILFARVKKRQATNVIRRLRISDSGFAEGQEEVENVVVSNLKTLFHFDAPLFQNDDLDNVLREIDVPQLSTSQIEALLKPFSGSEIRELGDSKCSTLLQHGSYVEGMEPKIVGNDTKTSKSRRGRMLTLGRELKFFQGIQPSHRGPCISHLFFADDAMIFFKVNDDACLKMRNILARFCAISGQQLNLHKSFVKFSPNTSTEGQGRYKDILRMPQINKFEPHLGVPIDVMGKRSTHFNFWIDKVANLLTSWNVIPLSQQQKLILINSVVVSMVAHVLNCLEIPLGIANKLDSMIATFFWAKQGLTGLHWVRKEILHSPKGMGGLGIRGISSYNSAFFDETSMEVASKSTTPPFKDLSCKR</sequence>
<accession>A0ABM3QQX1</accession>
<organism evidence="1 2">
    <name type="scientific">Spinacia oleracea</name>
    <name type="common">Spinach</name>
    <dbReference type="NCBI Taxonomy" id="3562"/>
    <lineage>
        <taxon>Eukaryota</taxon>
        <taxon>Viridiplantae</taxon>
        <taxon>Streptophyta</taxon>
        <taxon>Embryophyta</taxon>
        <taxon>Tracheophyta</taxon>
        <taxon>Spermatophyta</taxon>
        <taxon>Magnoliopsida</taxon>
        <taxon>eudicotyledons</taxon>
        <taxon>Gunneridae</taxon>
        <taxon>Pentapetalae</taxon>
        <taxon>Caryophyllales</taxon>
        <taxon>Chenopodiaceae</taxon>
        <taxon>Chenopodioideae</taxon>
        <taxon>Anserineae</taxon>
        <taxon>Spinacia</taxon>
    </lineage>
</organism>
<dbReference type="PANTHER" id="PTHR33116">
    <property type="entry name" value="REVERSE TRANSCRIPTASE ZINC-BINDING DOMAIN-CONTAINING PROTEIN-RELATED-RELATED"/>
    <property type="match status" value="1"/>
</dbReference>
<keyword evidence="1" id="KW-1185">Reference proteome</keyword>
<dbReference type="PANTHER" id="PTHR33116:SF78">
    <property type="entry name" value="OS12G0587133 PROTEIN"/>
    <property type="match status" value="1"/>
</dbReference>
<dbReference type="GeneID" id="130461607"/>
<gene>
    <name evidence="2" type="primary">LOC130461607</name>
</gene>
<reference evidence="2" key="2">
    <citation type="submission" date="2025-08" db="UniProtKB">
        <authorList>
            <consortium name="RefSeq"/>
        </authorList>
    </citation>
    <scope>IDENTIFICATION</scope>
    <source>
        <tissue evidence="2">Leaf</tissue>
    </source>
</reference>
<dbReference type="Gene3D" id="3.60.10.10">
    <property type="entry name" value="Endonuclease/exonuclease/phosphatase"/>
    <property type="match status" value="1"/>
</dbReference>
<reference evidence="1" key="1">
    <citation type="journal article" date="2021" name="Nat. Commun.">
        <title>Genomic analyses provide insights into spinach domestication and the genetic basis of agronomic traits.</title>
        <authorList>
            <person name="Cai X."/>
            <person name="Sun X."/>
            <person name="Xu C."/>
            <person name="Sun H."/>
            <person name="Wang X."/>
            <person name="Ge C."/>
            <person name="Zhang Z."/>
            <person name="Wang Q."/>
            <person name="Fei Z."/>
            <person name="Jiao C."/>
            <person name="Wang Q."/>
        </authorList>
    </citation>
    <scope>NUCLEOTIDE SEQUENCE [LARGE SCALE GENOMIC DNA]</scope>
    <source>
        <strain evidence="1">cv. Varoflay</strain>
    </source>
</reference>
<protein>
    <recommendedName>
        <fullName evidence="3">Reverse transcriptase domain-containing protein</fullName>
    </recommendedName>
</protein>
<dbReference type="SUPFAM" id="SSF56219">
    <property type="entry name" value="DNase I-like"/>
    <property type="match status" value="1"/>
</dbReference>